<feature type="compositionally biased region" description="Polar residues" evidence="1">
    <location>
        <begin position="1"/>
        <end position="21"/>
    </location>
</feature>
<reference evidence="3 4" key="1">
    <citation type="journal article" date="2017" name="Biotechnol. Biofuels">
        <title>Differential beta-glucosidase expression as a function of carbon source availability in Talaromyces amestolkiae: a genomic and proteomic approach.</title>
        <authorList>
            <person name="de Eugenio L.I."/>
            <person name="Mendez-Liter J.A."/>
            <person name="Nieto-Dominguez M."/>
            <person name="Alonso L."/>
            <person name="Gil-Munoz J."/>
            <person name="Barriuso J."/>
            <person name="Prieto A."/>
            <person name="Martinez M.J."/>
        </authorList>
    </citation>
    <scope>NUCLEOTIDE SEQUENCE [LARGE SCALE GENOMIC DNA]</scope>
    <source>
        <strain evidence="3 4">CIB</strain>
    </source>
</reference>
<feature type="region of interest" description="Disordered" evidence="1">
    <location>
        <begin position="1"/>
        <end position="25"/>
    </location>
</feature>
<name>A0A364KYF9_TALAM</name>
<dbReference type="GeneID" id="63793797"/>
<protein>
    <submittedName>
        <fullName evidence="3">Uncharacterized protein</fullName>
    </submittedName>
</protein>
<evidence type="ECO:0000313" key="4">
    <source>
        <dbReference type="Proteomes" id="UP000249363"/>
    </source>
</evidence>
<feature type="region of interest" description="Disordered" evidence="1">
    <location>
        <begin position="61"/>
        <end position="160"/>
    </location>
</feature>
<dbReference type="EMBL" id="MIKG01000008">
    <property type="protein sequence ID" value="RAO68569.1"/>
    <property type="molecule type" value="Genomic_DNA"/>
</dbReference>
<keyword evidence="2" id="KW-0812">Transmembrane</keyword>
<dbReference type="AlphaFoldDB" id="A0A364KYF9"/>
<organism evidence="3 4">
    <name type="scientific">Talaromyces amestolkiae</name>
    <dbReference type="NCBI Taxonomy" id="1196081"/>
    <lineage>
        <taxon>Eukaryota</taxon>
        <taxon>Fungi</taxon>
        <taxon>Dikarya</taxon>
        <taxon>Ascomycota</taxon>
        <taxon>Pezizomycotina</taxon>
        <taxon>Eurotiomycetes</taxon>
        <taxon>Eurotiomycetidae</taxon>
        <taxon>Eurotiales</taxon>
        <taxon>Trichocomaceae</taxon>
        <taxon>Talaromyces</taxon>
        <taxon>Talaromyces sect. Talaromyces</taxon>
    </lineage>
</organism>
<keyword evidence="2" id="KW-1133">Transmembrane helix</keyword>
<evidence type="ECO:0000313" key="3">
    <source>
        <dbReference type="EMBL" id="RAO68569.1"/>
    </source>
</evidence>
<keyword evidence="4" id="KW-1185">Reference proteome</keyword>
<comment type="caution">
    <text evidence="3">The sequence shown here is derived from an EMBL/GenBank/DDBJ whole genome shotgun (WGS) entry which is preliminary data.</text>
</comment>
<evidence type="ECO:0000256" key="2">
    <source>
        <dbReference type="SAM" id="Phobius"/>
    </source>
</evidence>
<dbReference type="RefSeq" id="XP_040733085.1">
    <property type="nucleotide sequence ID" value="XM_040876962.1"/>
</dbReference>
<sequence>MAPTPNLLSNTLSARQSTSDQSNNNSSIPVAAAIAPIIIGIAVFFFICAFCLRRRSRNAATQNAATTSSSANNSLALRRYGNNNNGGVVRNDTQNGEDGPPAYTSIPLPPPAYMPDQPPSNHTRMDSDGEREPVHGENDDTTVRRDEEATEEGKEPEHTN</sequence>
<accession>A0A364KYF9</accession>
<proteinExistence type="predicted"/>
<evidence type="ECO:0000256" key="1">
    <source>
        <dbReference type="SAM" id="MobiDB-lite"/>
    </source>
</evidence>
<dbReference type="Proteomes" id="UP000249363">
    <property type="component" value="Unassembled WGS sequence"/>
</dbReference>
<feature type="compositionally biased region" description="Low complexity" evidence="1">
    <location>
        <begin position="61"/>
        <end position="91"/>
    </location>
</feature>
<feature type="compositionally biased region" description="Pro residues" evidence="1">
    <location>
        <begin position="107"/>
        <end position="118"/>
    </location>
</feature>
<gene>
    <name evidence="3" type="ORF">BHQ10_004581</name>
</gene>
<feature type="compositionally biased region" description="Basic and acidic residues" evidence="1">
    <location>
        <begin position="123"/>
        <end position="160"/>
    </location>
</feature>
<feature type="transmembrane region" description="Helical" evidence="2">
    <location>
        <begin position="28"/>
        <end position="52"/>
    </location>
</feature>
<keyword evidence="2" id="KW-0472">Membrane</keyword>